<evidence type="ECO:0000259" key="1">
    <source>
        <dbReference type="Pfam" id="PF21688"/>
    </source>
</evidence>
<proteinExistence type="predicted"/>
<gene>
    <name evidence="2" type="ORF">EVJ47_07190</name>
</gene>
<dbReference type="InterPro" id="IPR049516">
    <property type="entry name" value="FAD-depend_C"/>
</dbReference>
<dbReference type="EMBL" id="SGBD01000004">
    <property type="protein sequence ID" value="RZD14015.1"/>
    <property type="molecule type" value="Genomic_DNA"/>
</dbReference>
<dbReference type="InterPro" id="IPR028348">
    <property type="entry name" value="FAD-binding_protein"/>
</dbReference>
<dbReference type="AlphaFoldDB" id="A0A519B9R4"/>
<comment type="caution">
    <text evidence="2">The sequence shown here is derived from an EMBL/GenBank/DDBJ whole genome shotgun (WGS) entry which is preliminary data.</text>
</comment>
<reference evidence="2 3" key="1">
    <citation type="submission" date="2019-01" db="EMBL/GenBank/DDBJ databases">
        <title>Insights into ecological role of a new deltaproteobacterial order Candidatus Sinidesulfobacterales (Sva0485) by metagenomics and metatranscriptomics.</title>
        <authorList>
            <person name="Tan S."/>
            <person name="Liu J."/>
            <person name="Fang Y."/>
            <person name="Hedlund B.P."/>
            <person name="Lian Z.H."/>
            <person name="Huang L.Y."/>
            <person name="Li J.T."/>
            <person name="Huang L.N."/>
            <person name="Li W.J."/>
            <person name="Jiang H.C."/>
            <person name="Dong H.L."/>
            <person name="Shu W.S."/>
        </authorList>
    </citation>
    <scope>NUCLEOTIDE SEQUENCE [LARGE SCALE GENOMIC DNA]</scope>
    <source>
        <strain evidence="2">AP3</strain>
    </source>
</reference>
<dbReference type="Pfam" id="PF21688">
    <property type="entry name" value="FAD-depend_C"/>
    <property type="match status" value="1"/>
</dbReference>
<name>A0A519B9R4_9DELT</name>
<accession>A0A519B9R4</accession>
<dbReference type="Gene3D" id="3.50.50.60">
    <property type="entry name" value="FAD/NAD(P)-binding domain"/>
    <property type="match status" value="2"/>
</dbReference>
<dbReference type="Proteomes" id="UP000320813">
    <property type="component" value="Unassembled WGS sequence"/>
</dbReference>
<evidence type="ECO:0000313" key="2">
    <source>
        <dbReference type="EMBL" id="RZD14015.1"/>
    </source>
</evidence>
<evidence type="ECO:0000313" key="3">
    <source>
        <dbReference type="Proteomes" id="UP000320813"/>
    </source>
</evidence>
<dbReference type="SUPFAM" id="SSF51905">
    <property type="entry name" value="FAD/NAD(P)-binding domain"/>
    <property type="match status" value="1"/>
</dbReference>
<organism evidence="2 3">
    <name type="scientific">Candidatus Acidulodesulfobacterium ferriphilum</name>
    <dbReference type="NCBI Taxonomy" id="2597223"/>
    <lineage>
        <taxon>Bacteria</taxon>
        <taxon>Deltaproteobacteria</taxon>
        <taxon>Candidatus Acidulodesulfobacterales</taxon>
        <taxon>Candidatus Acidulodesulfobacterium</taxon>
    </lineage>
</organism>
<dbReference type="InterPro" id="IPR036188">
    <property type="entry name" value="FAD/NAD-bd_sf"/>
</dbReference>
<sequence length="696" mass="76462">MLIIYDFKTGVIGGGDHFRLYQRHALINTDGNIEKAYEDFFSKSLENIFENFKFSSKKRDLDLDKKDLLISSKIIKKSLDLRQKEPKTVFKAIVSVKVKKLEAGAGTEALNINAEIEDFVLNYLLENKVKARKAGKEEEDFFYGKKNNILENAKYADNIAGKNKPDVLIAGMGPAGIFAAVSLVNNGIKPIIIEKGKRVEDRIKDVNDLWSNAKFDERSNAVFGEGGAGTFSDGKLTTRKNDPLVSYILDFLVKMGAKSDILTEHKPHLGSDELMHILKNIRTYLIKNGAEVFYEEELTDIITNAPKGDAKPFVLHSAITDKRVLKVDFLIIASGSNSYDTYELLKKSGVYMEKKPFAVGFRIEHKRDFINHLFFRGSKEGKGGKKGNGLNREGHKNKELESVYYNISSKGFGGYSFCMCPGGLVINSSSKKNHLCVNGMSYSGRDLENSNSAIVATVRPEMLNYMGNYMDSGLLSSDMGGLIFRQSVESRAFNAGGGNFTAPFQPTADYIGGVIGKAAVVKNKAAGAVSTGGLLNESKDYGNADADLNFYSGADIAGSDLLNKFKFFIKNLPKNTLSLTLPPDKFAGLPKPSYRPAVKYYDLFDIIPDFLNIFIAASLIEFETRFKGFISNSVLTAVEAGTSSAVRIKRGDDFESVSVKGLYPCGEGSGYSGGIITSAMDGIKCSMAIIEKCKNI</sequence>
<dbReference type="PANTHER" id="PTHR42842">
    <property type="entry name" value="FAD/NAD(P)-BINDING OXIDOREDUCTASE"/>
    <property type="match status" value="1"/>
</dbReference>
<dbReference type="PANTHER" id="PTHR42842:SF3">
    <property type="entry name" value="FAD_NAD(P)-BINDING OXIDOREDUCTASE FAMILY PROTEIN"/>
    <property type="match status" value="1"/>
</dbReference>
<feature type="domain" description="FAD-dependent protein C-terminal" evidence="1">
    <location>
        <begin position="356"/>
        <end position="517"/>
    </location>
</feature>
<protein>
    <recommendedName>
        <fullName evidence="1">FAD-dependent protein C-terminal domain-containing protein</fullName>
    </recommendedName>
</protein>